<sequence>MFNFSLNIKTGTGRELIAPFSMSLNQNDRVALIGEEGNGKSLTLKALAQDASLKDLYVTKTVSSHTVVFGYLNQEMTQNELEMDALAYIINEKWELYGNVSRFLKEVLPHFELGDLNRSMRTYSGGERVRIQLLRLMVHPCDCYLLDEPSNDLDLDTLIWLETWMLSQTIPIIFVSHDIMLLQTCANRIVHLEQTHRKTRSRVTVYEGTYQAYSEDFLSHIQKHNHDLKMRQKEKQKQEERWLKLYQKVEHRQRTQTRQDPAKGRLLKKKMHQIKSMERRFERDVLPEKRDFEGAIKLSFDEQESVHRKKILEFHEDVLKCGENVLAHDLELTVYSQDRIAIVGRNGIGKTTLLHQIVKRFDNDEVGVMHQSYELNLDYNLTPIENCVVEGSRDERSKITNHLGSLKFTEIEMNTPMYRLSGGQKAKVSLLKLVLKKPKVIVLDEPTRNLSPLSVGVIYNLLNEYQGAIISVTHDRTLIEEVFHDIYYFDASGLSIIS</sequence>
<keyword evidence="3 6" id="KW-0067">ATP-binding</keyword>
<keyword evidence="2" id="KW-0547">Nucleotide-binding</keyword>
<reference evidence="6" key="1">
    <citation type="submission" date="2022-04" db="EMBL/GenBank/DDBJ databases">
        <authorList>
            <person name="Forde T."/>
        </authorList>
    </citation>
    <scope>NUCLEOTIDE SEQUENCE</scope>
    <source>
        <strain evidence="6">A18Y016a</strain>
        <strain evidence="5">A18Y020d</strain>
    </source>
</reference>
<dbReference type="RefSeq" id="WP_254006694.1">
    <property type="nucleotide sequence ID" value="NZ_OW659477.1"/>
</dbReference>
<dbReference type="GO" id="GO:0016887">
    <property type="term" value="F:ATP hydrolysis activity"/>
    <property type="evidence" value="ECO:0007669"/>
    <property type="project" value="InterPro"/>
</dbReference>
<evidence type="ECO:0000313" key="7">
    <source>
        <dbReference type="Proteomes" id="UP001154095"/>
    </source>
</evidence>
<feature type="domain" description="ABC transporter" evidence="4">
    <location>
        <begin position="2"/>
        <end position="219"/>
    </location>
</feature>
<dbReference type="EMBL" id="OW659496">
    <property type="protein sequence ID" value="CAH2763027.1"/>
    <property type="molecule type" value="Genomic_DNA"/>
</dbReference>
<proteinExistence type="predicted"/>
<dbReference type="InterPro" id="IPR050611">
    <property type="entry name" value="ABCF"/>
</dbReference>
<dbReference type="InterPro" id="IPR017871">
    <property type="entry name" value="ABC_transporter-like_CS"/>
</dbReference>
<dbReference type="Proteomes" id="UP001154111">
    <property type="component" value="Chromosome"/>
</dbReference>
<dbReference type="EMBL" id="OW659477">
    <property type="protein sequence ID" value="CAH2763058.1"/>
    <property type="molecule type" value="Genomic_DNA"/>
</dbReference>
<dbReference type="Proteomes" id="UP001154095">
    <property type="component" value="Chromosome"/>
</dbReference>
<dbReference type="PROSITE" id="PS50893">
    <property type="entry name" value="ABC_TRANSPORTER_2"/>
    <property type="match status" value="2"/>
</dbReference>
<gene>
    <name evidence="6" type="primary">yheS_3</name>
    <name evidence="6" type="ORF">ERYAMS2_01525</name>
    <name evidence="5" type="ORF">ERYAMS_01232</name>
</gene>
<accession>A0AAU9VKN2</accession>
<dbReference type="PANTHER" id="PTHR19211:SF14">
    <property type="entry name" value="ATP-BINDING CASSETTE SUB-FAMILY F MEMBER 1"/>
    <property type="match status" value="1"/>
</dbReference>
<dbReference type="GO" id="GO:0005524">
    <property type="term" value="F:ATP binding"/>
    <property type="evidence" value="ECO:0007669"/>
    <property type="project" value="UniProtKB-KW"/>
</dbReference>
<keyword evidence="1" id="KW-0677">Repeat</keyword>
<name>A0AAU9VKN2_9FIRM</name>
<dbReference type="PROSITE" id="PS00211">
    <property type="entry name" value="ABC_TRANSPORTER_1"/>
    <property type="match status" value="2"/>
</dbReference>
<dbReference type="AlphaFoldDB" id="A0AAU9VKN2"/>
<dbReference type="InterPro" id="IPR003593">
    <property type="entry name" value="AAA+_ATPase"/>
</dbReference>
<evidence type="ECO:0000256" key="1">
    <source>
        <dbReference type="ARBA" id="ARBA00022737"/>
    </source>
</evidence>
<dbReference type="InterPro" id="IPR027417">
    <property type="entry name" value="P-loop_NTPase"/>
</dbReference>
<protein>
    <submittedName>
        <fullName evidence="6">ATP-binding cassette domain-containing protein</fullName>
    </submittedName>
</protein>
<dbReference type="PANTHER" id="PTHR19211">
    <property type="entry name" value="ATP-BINDING TRANSPORT PROTEIN-RELATED"/>
    <property type="match status" value="1"/>
</dbReference>
<evidence type="ECO:0000313" key="8">
    <source>
        <dbReference type="Proteomes" id="UP001154111"/>
    </source>
</evidence>
<evidence type="ECO:0000259" key="4">
    <source>
        <dbReference type="PROSITE" id="PS50893"/>
    </source>
</evidence>
<evidence type="ECO:0000256" key="2">
    <source>
        <dbReference type="ARBA" id="ARBA00022741"/>
    </source>
</evidence>
<dbReference type="SMART" id="SM00382">
    <property type="entry name" value="AAA"/>
    <property type="match status" value="2"/>
</dbReference>
<organism evidence="6 8">
    <name type="scientific">Erysipelothrix amsterdamensis</name>
    <dbReference type="NCBI Taxonomy" id="2929157"/>
    <lineage>
        <taxon>Bacteria</taxon>
        <taxon>Bacillati</taxon>
        <taxon>Bacillota</taxon>
        <taxon>Erysipelotrichia</taxon>
        <taxon>Erysipelotrichales</taxon>
        <taxon>Erysipelotrichaceae</taxon>
        <taxon>Erysipelothrix</taxon>
    </lineage>
</organism>
<evidence type="ECO:0000256" key="3">
    <source>
        <dbReference type="ARBA" id="ARBA00022840"/>
    </source>
</evidence>
<evidence type="ECO:0000313" key="6">
    <source>
        <dbReference type="EMBL" id="CAH2763058.1"/>
    </source>
</evidence>
<dbReference type="SUPFAM" id="SSF52540">
    <property type="entry name" value="P-loop containing nucleoside triphosphate hydrolases"/>
    <property type="match status" value="2"/>
</dbReference>
<evidence type="ECO:0000313" key="5">
    <source>
        <dbReference type="EMBL" id="CAH2763027.1"/>
    </source>
</evidence>
<dbReference type="Pfam" id="PF00005">
    <property type="entry name" value="ABC_tran"/>
    <property type="match status" value="2"/>
</dbReference>
<dbReference type="InterPro" id="IPR003439">
    <property type="entry name" value="ABC_transporter-like_ATP-bd"/>
</dbReference>
<dbReference type="Gene3D" id="3.40.50.300">
    <property type="entry name" value="P-loop containing nucleotide triphosphate hydrolases"/>
    <property type="match status" value="2"/>
</dbReference>
<feature type="domain" description="ABC transporter" evidence="4">
    <location>
        <begin position="306"/>
        <end position="497"/>
    </location>
</feature>
<keyword evidence="7" id="KW-1185">Reference proteome</keyword>